<dbReference type="EMBL" id="NHZO01000012">
    <property type="protein sequence ID" value="PHQ53478.1"/>
    <property type="molecule type" value="Genomic_DNA"/>
</dbReference>
<dbReference type="GO" id="GO:0016787">
    <property type="term" value="F:hydrolase activity"/>
    <property type="evidence" value="ECO:0007669"/>
    <property type="project" value="UniProtKB-KW"/>
</dbReference>
<gene>
    <name evidence="3" type="ORF">BLA24_00670</name>
</gene>
<dbReference type="AlphaFoldDB" id="A0A2G1XQF8"/>
<feature type="region of interest" description="Disordered" evidence="1">
    <location>
        <begin position="1"/>
        <end position="30"/>
    </location>
</feature>
<evidence type="ECO:0000259" key="2">
    <source>
        <dbReference type="Pfam" id="PF01738"/>
    </source>
</evidence>
<proteinExistence type="predicted"/>
<dbReference type="InterPro" id="IPR051049">
    <property type="entry name" value="Dienelactone_hydrolase-like"/>
</dbReference>
<dbReference type="OrthoDB" id="2834584at2"/>
<protein>
    <submittedName>
        <fullName evidence="3">Dienelactone hydrolase</fullName>
    </submittedName>
</protein>
<accession>A0A2G1XQF8</accession>
<name>A0A2G1XQF8_STRCJ</name>
<sequence>MAPAPSGLLPARAPSERNWHDGGTRSSCKEVSSVASPTTIVLFHSAYGLRPAVLAAAERLRAAGHEVHAPDLYEGRTAESVEDGMAIKDEIGREELLRRAVTAVAPLSDRGLVYAGFSLGGSIAQNLALADAKARGLLLLHGTSDLAEDAAVDELPVQLHVADPDPFEPHDWLNAWYLRMGRAGADVEVHRYHGAGHLFTDPGLPDYDEEAAEAAWRVALGFLEDVGRG</sequence>
<dbReference type="PANTHER" id="PTHR46623:SF6">
    <property type="entry name" value="ALPHA_BETA-HYDROLASES SUPERFAMILY PROTEIN"/>
    <property type="match status" value="1"/>
</dbReference>
<reference evidence="3 4" key="1">
    <citation type="journal article" date="2017" name="Biochemistry">
        <title>Identification of the Biosynthetic Pathway for the Antibiotic Bicyclomycin.</title>
        <authorList>
            <person name="Patteson J."/>
            <person name="Cai W."/>
            <person name="Johnson R.A."/>
            <person name="Santa Maria K."/>
            <person name="Li B."/>
        </authorList>
    </citation>
    <scope>NUCLEOTIDE SEQUENCE [LARGE SCALE GENOMIC DNA]</scope>
    <source>
        <strain evidence="3 4">ATCC 21532</strain>
    </source>
</reference>
<comment type="caution">
    <text evidence="3">The sequence shown here is derived from an EMBL/GenBank/DDBJ whole genome shotgun (WGS) entry which is preliminary data.</text>
</comment>
<evidence type="ECO:0000256" key="1">
    <source>
        <dbReference type="SAM" id="MobiDB-lite"/>
    </source>
</evidence>
<dbReference type="PANTHER" id="PTHR46623">
    <property type="entry name" value="CARBOXYMETHYLENEBUTENOLIDASE-RELATED"/>
    <property type="match status" value="1"/>
</dbReference>
<keyword evidence="4" id="KW-1185">Reference proteome</keyword>
<dbReference type="Pfam" id="PF01738">
    <property type="entry name" value="DLH"/>
    <property type="match status" value="1"/>
</dbReference>
<feature type="compositionally biased region" description="Basic and acidic residues" evidence="1">
    <location>
        <begin position="14"/>
        <end position="23"/>
    </location>
</feature>
<dbReference type="Gene3D" id="3.40.50.1820">
    <property type="entry name" value="alpha/beta hydrolase"/>
    <property type="match status" value="1"/>
</dbReference>
<dbReference type="Proteomes" id="UP000222531">
    <property type="component" value="Unassembled WGS sequence"/>
</dbReference>
<dbReference type="InterPro" id="IPR029058">
    <property type="entry name" value="AB_hydrolase_fold"/>
</dbReference>
<organism evidence="3 4">
    <name type="scientific">Streptomyces cinnamoneus</name>
    <name type="common">Streptoverticillium cinnamoneum</name>
    <dbReference type="NCBI Taxonomy" id="53446"/>
    <lineage>
        <taxon>Bacteria</taxon>
        <taxon>Bacillati</taxon>
        <taxon>Actinomycetota</taxon>
        <taxon>Actinomycetes</taxon>
        <taxon>Kitasatosporales</taxon>
        <taxon>Streptomycetaceae</taxon>
        <taxon>Streptomyces</taxon>
        <taxon>Streptomyces cinnamoneus group</taxon>
    </lineage>
</organism>
<evidence type="ECO:0000313" key="3">
    <source>
        <dbReference type="EMBL" id="PHQ53478.1"/>
    </source>
</evidence>
<keyword evidence="3" id="KW-0378">Hydrolase</keyword>
<dbReference type="InterPro" id="IPR002925">
    <property type="entry name" value="Dienelactn_hydro"/>
</dbReference>
<feature type="domain" description="Dienelactone hydrolase" evidence="2">
    <location>
        <begin position="38"/>
        <end position="225"/>
    </location>
</feature>
<evidence type="ECO:0000313" key="4">
    <source>
        <dbReference type="Proteomes" id="UP000222531"/>
    </source>
</evidence>
<dbReference type="SUPFAM" id="SSF53474">
    <property type="entry name" value="alpha/beta-Hydrolases"/>
    <property type="match status" value="1"/>
</dbReference>